<name>F2RSV1_TRIT1</name>
<gene>
    <name evidence="2" type="ORF">TESG_08326</name>
</gene>
<feature type="region of interest" description="Disordered" evidence="1">
    <location>
        <begin position="121"/>
        <end position="149"/>
    </location>
</feature>
<sequence>MNDGLDLVRDEERQKKKKKRRRRQKSRRCISGGEAAWAVDPANQRPQMAVLTSYDTPRRGSSSPALSKDTRSKDGKMADRIRWISERIEGAYVSVQKEIQRRPASASSRRELKIRYREEIAKTRTRRERDENETRAIRLHAEHSKREKK</sequence>
<organism evidence="2 3">
    <name type="scientific">Trichophyton tonsurans (strain CBS 112818)</name>
    <name type="common">Scalp ringworm fungus</name>
    <dbReference type="NCBI Taxonomy" id="647933"/>
    <lineage>
        <taxon>Eukaryota</taxon>
        <taxon>Fungi</taxon>
        <taxon>Dikarya</taxon>
        <taxon>Ascomycota</taxon>
        <taxon>Pezizomycotina</taxon>
        <taxon>Eurotiomycetes</taxon>
        <taxon>Eurotiomycetidae</taxon>
        <taxon>Onygenales</taxon>
        <taxon>Arthrodermataceae</taxon>
        <taxon>Trichophyton</taxon>
    </lineage>
</organism>
<proteinExistence type="predicted"/>
<evidence type="ECO:0000313" key="3">
    <source>
        <dbReference type="Proteomes" id="UP000009172"/>
    </source>
</evidence>
<reference evidence="3" key="1">
    <citation type="journal article" date="2012" name="MBio">
        <title>Comparative genome analysis of Trichophyton rubrum and related dermatophytes reveals candidate genes involved in infection.</title>
        <authorList>
            <person name="Martinez D.A."/>
            <person name="Oliver B.G."/>
            <person name="Graeser Y."/>
            <person name="Goldberg J.M."/>
            <person name="Li W."/>
            <person name="Martinez-Rossi N.M."/>
            <person name="Monod M."/>
            <person name="Shelest E."/>
            <person name="Barton R.C."/>
            <person name="Birch E."/>
            <person name="Brakhage A.A."/>
            <person name="Chen Z."/>
            <person name="Gurr S.J."/>
            <person name="Heiman D."/>
            <person name="Heitman J."/>
            <person name="Kosti I."/>
            <person name="Rossi A."/>
            <person name="Saif S."/>
            <person name="Samalova M."/>
            <person name="Saunders C.W."/>
            <person name="Shea T."/>
            <person name="Summerbell R.C."/>
            <person name="Xu J."/>
            <person name="Young S."/>
            <person name="Zeng Q."/>
            <person name="Birren B.W."/>
            <person name="Cuomo C.A."/>
            <person name="White T.C."/>
        </authorList>
    </citation>
    <scope>NUCLEOTIDE SEQUENCE [LARGE SCALE GENOMIC DNA]</scope>
    <source>
        <strain evidence="3">CBS 112818</strain>
    </source>
</reference>
<feature type="compositionally biased region" description="Basic residues" evidence="1">
    <location>
        <begin position="15"/>
        <end position="28"/>
    </location>
</feature>
<dbReference type="HOGENOM" id="CLU_1751004_0_0_1"/>
<keyword evidence="3" id="KW-1185">Reference proteome</keyword>
<feature type="compositionally biased region" description="Polar residues" evidence="1">
    <location>
        <begin position="53"/>
        <end position="65"/>
    </location>
</feature>
<evidence type="ECO:0000256" key="1">
    <source>
        <dbReference type="SAM" id="MobiDB-lite"/>
    </source>
</evidence>
<dbReference type="AlphaFoldDB" id="F2RSV1"/>
<dbReference type="Proteomes" id="UP000009172">
    <property type="component" value="Unassembled WGS sequence"/>
</dbReference>
<feature type="compositionally biased region" description="Basic and acidic residues" evidence="1">
    <location>
        <begin position="1"/>
        <end position="14"/>
    </location>
</feature>
<protein>
    <submittedName>
        <fullName evidence="2">Uncharacterized protein</fullName>
    </submittedName>
</protein>
<evidence type="ECO:0000313" key="2">
    <source>
        <dbReference type="EMBL" id="EGD94400.1"/>
    </source>
</evidence>
<feature type="compositionally biased region" description="Basic and acidic residues" evidence="1">
    <location>
        <begin position="68"/>
        <end position="78"/>
    </location>
</feature>
<feature type="region of interest" description="Disordered" evidence="1">
    <location>
        <begin position="1"/>
        <end position="78"/>
    </location>
</feature>
<dbReference type="EMBL" id="GG698483">
    <property type="protein sequence ID" value="EGD94400.1"/>
    <property type="molecule type" value="Genomic_DNA"/>
</dbReference>
<accession>F2RSV1</accession>